<organism evidence="5 6">
    <name type="scientific">Xanthobacter oligotrophicus</name>
    <dbReference type="NCBI Taxonomy" id="2607286"/>
    <lineage>
        <taxon>Bacteria</taxon>
        <taxon>Pseudomonadati</taxon>
        <taxon>Pseudomonadota</taxon>
        <taxon>Alphaproteobacteria</taxon>
        <taxon>Hyphomicrobiales</taxon>
        <taxon>Xanthobacteraceae</taxon>
        <taxon>Xanthobacter</taxon>
    </lineage>
</organism>
<feature type="domain" description="Leucine-binding protein" evidence="4">
    <location>
        <begin position="40"/>
        <end position="366"/>
    </location>
</feature>
<evidence type="ECO:0000256" key="3">
    <source>
        <dbReference type="SAM" id="SignalP"/>
    </source>
</evidence>
<feature type="signal peptide" evidence="3">
    <location>
        <begin position="1"/>
        <end position="34"/>
    </location>
</feature>
<feature type="chain" id="PRO_5047227938" evidence="3">
    <location>
        <begin position="35"/>
        <end position="398"/>
    </location>
</feature>
<evidence type="ECO:0000259" key="4">
    <source>
        <dbReference type="Pfam" id="PF13458"/>
    </source>
</evidence>
<keyword evidence="2 3" id="KW-0732">Signal</keyword>
<protein>
    <submittedName>
        <fullName evidence="5">ABC transporter substrate-binding protein</fullName>
    </submittedName>
</protein>
<reference evidence="5 6" key="1">
    <citation type="submission" date="2024-02" db="EMBL/GenBank/DDBJ databases">
        <title>Expansion and revision of Xanthobacter and proposal of Roseixanthobacter gen. nov.</title>
        <authorList>
            <person name="Soltysiak M.P.M."/>
            <person name="Jalihal A."/>
            <person name="Ory A."/>
            <person name="Chrisophersen C."/>
            <person name="Lee A.D."/>
            <person name="Boulton J."/>
            <person name="Springer M."/>
        </authorList>
    </citation>
    <scope>NUCLEOTIDE SEQUENCE [LARGE SCALE GENOMIC DNA]</scope>
    <source>
        <strain evidence="5 6">23A</strain>
    </source>
</reference>
<dbReference type="CDD" id="cd06334">
    <property type="entry name" value="PBP1_ABC_ligand_binding-like"/>
    <property type="match status" value="1"/>
</dbReference>
<keyword evidence="6" id="KW-1185">Reference proteome</keyword>
<evidence type="ECO:0000256" key="1">
    <source>
        <dbReference type="ARBA" id="ARBA00010062"/>
    </source>
</evidence>
<dbReference type="Gene3D" id="3.40.50.2300">
    <property type="match status" value="2"/>
</dbReference>
<dbReference type="PANTHER" id="PTHR47235">
    <property type="entry name" value="BLR6548 PROTEIN"/>
    <property type="match status" value="1"/>
</dbReference>
<accession>A0ABW6ZZ92</accession>
<dbReference type="RefSeq" id="WP_393993763.1">
    <property type="nucleotide sequence ID" value="NZ_JBAFVH010000010.1"/>
</dbReference>
<comment type="caution">
    <text evidence="5">The sequence shown here is derived from an EMBL/GenBank/DDBJ whole genome shotgun (WGS) entry which is preliminary data.</text>
</comment>
<proteinExistence type="inferred from homology"/>
<dbReference type="SUPFAM" id="SSF53822">
    <property type="entry name" value="Periplasmic binding protein-like I"/>
    <property type="match status" value="1"/>
</dbReference>
<dbReference type="Pfam" id="PF13458">
    <property type="entry name" value="Peripla_BP_6"/>
    <property type="match status" value="1"/>
</dbReference>
<dbReference type="PANTHER" id="PTHR47235:SF1">
    <property type="entry name" value="BLR6548 PROTEIN"/>
    <property type="match status" value="1"/>
</dbReference>
<evidence type="ECO:0000256" key="2">
    <source>
        <dbReference type="ARBA" id="ARBA00022729"/>
    </source>
</evidence>
<evidence type="ECO:0000313" key="6">
    <source>
        <dbReference type="Proteomes" id="UP001604002"/>
    </source>
</evidence>
<dbReference type="InterPro" id="IPR006311">
    <property type="entry name" value="TAT_signal"/>
</dbReference>
<dbReference type="EMBL" id="JBAFVH010000010">
    <property type="protein sequence ID" value="MFG1374091.1"/>
    <property type="molecule type" value="Genomic_DNA"/>
</dbReference>
<name>A0ABW6ZZ92_9HYPH</name>
<sequence>MTDLNRRQVNRRHVLGLATAGLASTFFSPLSAFADEKELVIGGSIPLTGVFAFAGVAIEAGISDFVKITNEAGGVAGRKLRLAYEDTAYKVDQSVAVFNKLTTQNDIHLYYGDSTGFAKTINEELNRRGSILMAGASFGSELNNPEKYPFQFMAGPDYVEMIAILLEYIAKEQKGAKIVFVNSDTEFGRDPIEASVKRAKEMGLEVVGQIVTPPTAVDVSTEILKLRRANPDFTIFHGYVLAPLPEFLSQAKQLGLRSRFMGTFWSMDNSLWANVGAPADGYMGVMPYRYYYDTAPDAPILEKIRKLRPTYQATGYMQGFLTAMLMTEAARRTLEAGKALDAKNLKASLNTIKDFDTGGIIGVPISIPGNSVPVGRIYSYSAADKQMKPASDWISLKK</sequence>
<dbReference type="InterPro" id="IPR028082">
    <property type="entry name" value="Peripla_BP_I"/>
</dbReference>
<dbReference type="InterPro" id="IPR028081">
    <property type="entry name" value="Leu-bd"/>
</dbReference>
<dbReference type="Proteomes" id="UP001604002">
    <property type="component" value="Unassembled WGS sequence"/>
</dbReference>
<comment type="similarity">
    <text evidence="1">Belongs to the leucine-binding protein family.</text>
</comment>
<dbReference type="PROSITE" id="PS51318">
    <property type="entry name" value="TAT"/>
    <property type="match status" value="1"/>
</dbReference>
<evidence type="ECO:0000313" key="5">
    <source>
        <dbReference type="EMBL" id="MFG1374091.1"/>
    </source>
</evidence>
<gene>
    <name evidence="5" type="ORF">V5F32_18075</name>
</gene>